<feature type="domain" description="GIY-YIG" evidence="2">
    <location>
        <begin position="1"/>
        <end position="72"/>
    </location>
</feature>
<dbReference type="AlphaFoldDB" id="A0A5P9NRD4"/>
<dbReference type="OrthoDB" id="9797095at2"/>
<dbReference type="Pfam" id="PF01541">
    <property type="entry name" value="GIY-YIG"/>
    <property type="match status" value="1"/>
</dbReference>
<dbReference type="EMBL" id="CP036422">
    <property type="protein sequence ID" value="QFU77944.1"/>
    <property type="molecule type" value="Genomic_DNA"/>
</dbReference>
<name>A0A5P9NRD4_9GAMM</name>
<sequence length="76" mass="8703">MLECADGTLYTGIARDLERRLRQHNGELVGGPKYTRGRRPVRLLWSGAEADRGAAQRREAAIKKLSREEKLKWINL</sequence>
<dbReference type="PANTHER" id="PTHR34477">
    <property type="entry name" value="UPF0213 PROTEIN YHBQ"/>
    <property type="match status" value="1"/>
</dbReference>
<proteinExistence type="inferred from homology"/>
<dbReference type="InterPro" id="IPR000305">
    <property type="entry name" value="GIY-YIG_endonuc"/>
</dbReference>
<evidence type="ECO:0000313" key="3">
    <source>
        <dbReference type="EMBL" id="QFU77944.1"/>
    </source>
</evidence>
<evidence type="ECO:0000256" key="1">
    <source>
        <dbReference type="ARBA" id="ARBA00007435"/>
    </source>
</evidence>
<dbReference type="CDD" id="cd10456">
    <property type="entry name" value="GIY-YIG_UPF0213"/>
    <property type="match status" value="1"/>
</dbReference>
<dbReference type="InterPro" id="IPR035901">
    <property type="entry name" value="GIY-YIG_endonuc_sf"/>
</dbReference>
<accession>A0A5P9NRD4</accession>
<evidence type="ECO:0000313" key="4">
    <source>
        <dbReference type="Proteomes" id="UP000326287"/>
    </source>
</evidence>
<dbReference type="SUPFAM" id="SSF82771">
    <property type="entry name" value="GIY-YIG endonuclease"/>
    <property type="match status" value="1"/>
</dbReference>
<keyword evidence="4" id="KW-1185">Reference proteome</keyword>
<dbReference type="PROSITE" id="PS50164">
    <property type="entry name" value="GIY_YIG"/>
    <property type="match status" value="1"/>
</dbReference>
<organism evidence="3 4">
    <name type="scientific">Halioglobus maricola</name>
    <dbReference type="NCBI Taxonomy" id="2601894"/>
    <lineage>
        <taxon>Bacteria</taxon>
        <taxon>Pseudomonadati</taxon>
        <taxon>Pseudomonadota</taxon>
        <taxon>Gammaproteobacteria</taxon>
        <taxon>Cellvibrionales</taxon>
        <taxon>Halieaceae</taxon>
        <taxon>Halioglobus</taxon>
    </lineage>
</organism>
<comment type="similarity">
    <text evidence="1">Belongs to the UPF0213 family.</text>
</comment>
<evidence type="ECO:0000259" key="2">
    <source>
        <dbReference type="PROSITE" id="PS50164"/>
    </source>
</evidence>
<reference evidence="3 4" key="1">
    <citation type="submission" date="2019-02" db="EMBL/GenBank/DDBJ databases">
        <authorList>
            <person name="Li S.-H."/>
        </authorList>
    </citation>
    <scope>NUCLEOTIDE SEQUENCE [LARGE SCALE GENOMIC DNA]</scope>
    <source>
        <strain evidence="3 4">IMCC14385</strain>
    </source>
</reference>
<dbReference type="Proteomes" id="UP000326287">
    <property type="component" value="Chromosome"/>
</dbReference>
<gene>
    <name evidence="3" type="ORF">EY643_15730</name>
</gene>
<protein>
    <submittedName>
        <fullName evidence="3">GIY-YIG nuclease family protein</fullName>
    </submittedName>
</protein>
<dbReference type="InterPro" id="IPR050190">
    <property type="entry name" value="UPF0213_domain"/>
</dbReference>
<dbReference type="KEGG" id="halc:EY643_15730"/>
<dbReference type="Gene3D" id="3.40.1440.10">
    <property type="entry name" value="GIY-YIG endonuclease"/>
    <property type="match status" value="1"/>
</dbReference>
<dbReference type="PANTHER" id="PTHR34477:SF1">
    <property type="entry name" value="UPF0213 PROTEIN YHBQ"/>
    <property type="match status" value="1"/>
</dbReference>